<name>A0A0A9DBC1_ARUDO</name>
<sequence>MFLSLASFIHPLAISLFSLKERKKERKKESAHRSALACTPGLQLQAWTLPLSVEFTVDVRLNLGKQNKNAGIHDGWQFSQLYIVVTVTNMHQLNCNGKLLCQSSQWRPIFPDLLLHIHQPVCTDCICMRVATLHYITLHYMSAVRMYPSIDLLQYNLVPTIY</sequence>
<accession>A0A0A9DBC1</accession>
<reference evidence="1" key="1">
    <citation type="submission" date="2014-09" db="EMBL/GenBank/DDBJ databases">
        <authorList>
            <person name="Magalhaes I.L.F."/>
            <person name="Oliveira U."/>
            <person name="Santos F.R."/>
            <person name="Vidigal T.H.D.A."/>
            <person name="Brescovit A.D."/>
            <person name="Santos A.J."/>
        </authorList>
    </citation>
    <scope>NUCLEOTIDE SEQUENCE</scope>
    <source>
        <tissue evidence="1">Shoot tissue taken approximately 20 cm above the soil surface</tissue>
    </source>
</reference>
<protein>
    <submittedName>
        <fullName evidence="1">Uncharacterized protein</fullName>
    </submittedName>
</protein>
<evidence type="ECO:0000313" key="1">
    <source>
        <dbReference type="EMBL" id="JAD82965.1"/>
    </source>
</evidence>
<organism evidence="1">
    <name type="scientific">Arundo donax</name>
    <name type="common">Giant reed</name>
    <name type="synonym">Donax arundinaceus</name>
    <dbReference type="NCBI Taxonomy" id="35708"/>
    <lineage>
        <taxon>Eukaryota</taxon>
        <taxon>Viridiplantae</taxon>
        <taxon>Streptophyta</taxon>
        <taxon>Embryophyta</taxon>
        <taxon>Tracheophyta</taxon>
        <taxon>Spermatophyta</taxon>
        <taxon>Magnoliopsida</taxon>
        <taxon>Liliopsida</taxon>
        <taxon>Poales</taxon>
        <taxon>Poaceae</taxon>
        <taxon>PACMAD clade</taxon>
        <taxon>Arundinoideae</taxon>
        <taxon>Arundineae</taxon>
        <taxon>Arundo</taxon>
    </lineage>
</organism>
<reference evidence="1" key="2">
    <citation type="journal article" date="2015" name="Data Brief">
        <title>Shoot transcriptome of the giant reed, Arundo donax.</title>
        <authorList>
            <person name="Barrero R.A."/>
            <person name="Guerrero F.D."/>
            <person name="Moolhuijzen P."/>
            <person name="Goolsby J.A."/>
            <person name="Tidwell J."/>
            <person name="Bellgard S.E."/>
            <person name="Bellgard M.I."/>
        </authorList>
    </citation>
    <scope>NUCLEOTIDE SEQUENCE</scope>
    <source>
        <tissue evidence="1">Shoot tissue taken approximately 20 cm above the soil surface</tissue>
    </source>
</reference>
<proteinExistence type="predicted"/>
<dbReference type="AlphaFoldDB" id="A0A0A9DBC1"/>
<dbReference type="EMBL" id="GBRH01214930">
    <property type="protein sequence ID" value="JAD82965.1"/>
    <property type="molecule type" value="Transcribed_RNA"/>
</dbReference>